<sequence length="55" mass="6215">MPLDKEKQATRGCVARDMVLEIVARSAISILSFAMLLAGDWRPLRPLPCFDRRSI</sequence>
<reference evidence="2" key="1">
    <citation type="journal article" date="2020" name="Stud. Mycol.">
        <title>101 Dothideomycetes genomes: a test case for predicting lifestyles and emergence of pathogens.</title>
        <authorList>
            <person name="Haridas S."/>
            <person name="Albert R."/>
            <person name="Binder M."/>
            <person name="Bloem J."/>
            <person name="Labutti K."/>
            <person name="Salamov A."/>
            <person name="Andreopoulos B."/>
            <person name="Baker S."/>
            <person name="Barry K."/>
            <person name="Bills G."/>
            <person name="Bluhm B."/>
            <person name="Cannon C."/>
            <person name="Castanera R."/>
            <person name="Culley D."/>
            <person name="Daum C."/>
            <person name="Ezra D."/>
            <person name="Gonzalez J."/>
            <person name="Henrissat B."/>
            <person name="Kuo A."/>
            <person name="Liang C."/>
            <person name="Lipzen A."/>
            <person name="Lutzoni F."/>
            <person name="Magnuson J."/>
            <person name="Mondo S."/>
            <person name="Nolan M."/>
            <person name="Ohm R."/>
            <person name="Pangilinan J."/>
            <person name="Park H.-J."/>
            <person name="Ramirez L."/>
            <person name="Alfaro M."/>
            <person name="Sun H."/>
            <person name="Tritt A."/>
            <person name="Yoshinaga Y."/>
            <person name="Zwiers L.-H."/>
            <person name="Turgeon B."/>
            <person name="Goodwin S."/>
            <person name="Spatafora J."/>
            <person name="Crous P."/>
            <person name="Grigoriev I."/>
        </authorList>
    </citation>
    <scope>NUCLEOTIDE SEQUENCE</scope>
    <source>
        <strain evidence="2">CBS 122681</strain>
    </source>
</reference>
<protein>
    <submittedName>
        <fullName evidence="2">Uncharacterized protein</fullName>
    </submittedName>
</protein>
<keyword evidence="1" id="KW-0812">Transmembrane</keyword>
<feature type="transmembrane region" description="Helical" evidence="1">
    <location>
        <begin position="20"/>
        <end position="38"/>
    </location>
</feature>
<proteinExistence type="predicted"/>
<gene>
    <name evidence="2" type="ORF">K491DRAFT_692730</name>
</gene>
<evidence type="ECO:0000256" key="1">
    <source>
        <dbReference type="SAM" id="Phobius"/>
    </source>
</evidence>
<evidence type="ECO:0000313" key="2">
    <source>
        <dbReference type="EMBL" id="KAF2655668.1"/>
    </source>
</evidence>
<keyword evidence="1" id="KW-0472">Membrane</keyword>
<name>A0A6A6T9V4_9PLEO</name>
<dbReference type="Proteomes" id="UP000799324">
    <property type="component" value="Unassembled WGS sequence"/>
</dbReference>
<dbReference type="AlphaFoldDB" id="A0A6A6T9V4"/>
<keyword evidence="3" id="KW-1185">Reference proteome</keyword>
<accession>A0A6A6T9V4</accession>
<dbReference type="EMBL" id="MU004346">
    <property type="protein sequence ID" value="KAF2655668.1"/>
    <property type="molecule type" value="Genomic_DNA"/>
</dbReference>
<evidence type="ECO:0000313" key="3">
    <source>
        <dbReference type="Proteomes" id="UP000799324"/>
    </source>
</evidence>
<organism evidence="2 3">
    <name type="scientific">Lophiostoma macrostomum CBS 122681</name>
    <dbReference type="NCBI Taxonomy" id="1314788"/>
    <lineage>
        <taxon>Eukaryota</taxon>
        <taxon>Fungi</taxon>
        <taxon>Dikarya</taxon>
        <taxon>Ascomycota</taxon>
        <taxon>Pezizomycotina</taxon>
        <taxon>Dothideomycetes</taxon>
        <taxon>Pleosporomycetidae</taxon>
        <taxon>Pleosporales</taxon>
        <taxon>Lophiostomataceae</taxon>
        <taxon>Lophiostoma</taxon>
    </lineage>
</organism>
<keyword evidence="1" id="KW-1133">Transmembrane helix</keyword>